<evidence type="ECO:0000256" key="1">
    <source>
        <dbReference type="SAM" id="MobiDB-lite"/>
    </source>
</evidence>
<feature type="region of interest" description="Disordered" evidence="1">
    <location>
        <begin position="249"/>
        <end position="291"/>
    </location>
</feature>
<organism evidence="2 3">
    <name type="scientific">Mugilogobius chulae</name>
    <name type="common">yellowstripe goby</name>
    <dbReference type="NCBI Taxonomy" id="88201"/>
    <lineage>
        <taxon>Eukaryota</taxon>
        <taxon>Metazoa</taxon>
        <taxon>Chordata</taxon>
        <taxon>Craniata</taxon>
        <taxon>Vertebrata</taxon>
        <taxon>Euteleostomi</taxon>
        <taxon>Actinopterygii</taxon>
        <taxon>Neopterygii</taxon>
        <taxon>Teleostei</taxon>
        <taxon>Neoteleostei</taxon>
        <taxon>Acanthomorphata</taxon>
        <taxon>Gobiaria</taxon>
        <taxon>Gobiiformes</taxon>
        <taxon>Gobioidei</taxon>
        <taxon>Gobiidae</taxon>
        <taxon>Gobionellinae</taxon>
        <taxon>Mugilogobius</taxon>
    </lineage>
</organism>
<dbReference type="PANTHER" id="PTHR35675:SF1">
    <property type="entry name" value="RIKEN CDNA 2810459M11 GENE"/>
    <property type="match status" value="1"/>
</dbReference>
<proteinExistence type="predicted"/>
<dbReference type="Proteomes" id="UP001460270">
    <property type="component" value="Unassembled WGS sequence"/>
</dbReference>
<gene>
    <name evidence="2" type="ORF">WMY93_024913</name>
</gene>
<reference evidence="3" key="1">
    <citation type="submission" date="2024-04" db="EMBL/GenBank/DDBJ databases">
        <title>Salinicola lusitanus LLJ914,a marine bacterium isolated from the Okinawa Trough.</title>
        <authorList>
            <person name="Li J."/>
        </authorList>
    </citation>
    <scope>NUCLEOTIDE SEQUENCE [LARGE SCALE GENOMIC DNA]</scope>
</reference>
<evidence type="ECO:0000313" key="3">
    <source>
        <dbReference type="Proteomes" id="UP001460270"/>
    </source>
</evidence>
<protein>
    <submittedName>
        <fullName evidence="2">Uncharacterized protein</fullName>
    </submittedName>
</protein>
<dbReference type="AlphaFoldDB" id="A0AAW0N2L1"/>
<dbReference type="EMBL" id="JBBPFD010000018">
    <property type="protein sequence ID" value="KAK7889353.1"/>
    <property type="molecule type" value="Genomic_DNA"/>
</dbReference>
<accession>A0AAW0N2L1</accession>
<keyword evidence="3" id="KW-1185">Reference proteome</keyword>
<feature type="compositionally biased region" description="Polar residues" evidence="1">
    <location>
        <begin position="258"/>
        <end position="269"/>
    </location>
</feature>
<dbReference type="PANTHER" id="PTHR35675">
    <property type="entry name" value="HYPOTHETICAL PROTEIN LOC100362216"/>
    <property type="match status" value="1"/>
</dbReference>
<evidence type="ECO:0000313" key="2">
    <source>
        <dbReference type="EMBL" id="KAK7889353.1"/>
    </source>
</evidence>
<name>A0AAW0N2L1_9GOBI</name>
<sequence>MAELCAFEDTCPQEEKEFQRVLALIGGREKIHLISDVGKSKEDDDMGILQEFQRDLFGQTSFSNGQPHSALPGNFDNERHTSCKTASATELPLTVRPKALTNPSEEVERNVRHGNQKTVARRDTHCTKRTIDSAVIIFILERLSDVKARTKHAKNTQPALIGLIRTSKVESAETEQSALVLETLMRSVFHRHVPDAMWVGTFIPKEEDKITEIKKNFCRVTYSSRTADNTEHRRDPLFWPFQCLLGPNRRTSRDRAKGNSTDNWQTGNPRDQGESIPLKTSHPTGPHVLDD</sequence>
<comment type="caution">
    <text evidence="2">The sequence shown here is derived from an EMBL/GenBank/DDBJ whole genome shotgun (WGS) entry which is preliminary data.</text>
</comment>
<feature type="region of interest" description="Disordered" evidence="1">
    <location>
        <begin position="97"/>
        <end position="121"/>
    </location>
</feature>